<dbReference type="PANTHER" id="PTHR43767">
    <property type="entry name" value="LONG-CHAIN-FATTY-ACID--COA LIGASE"/>
    <property type="match status" value="1"/>
</dbReference>
<evidence type="ECO:0000259" key="3">
    <source>
        <dbReference type="Pfam" id="PF00501"/>
    </source>
</evidence>
<dbReference type="Pfam" id="PF23562">
    <property type="entry name" value="AMP-binding_C_3"/>
    <property type="match status" value="1"/>
</dbReference>
<dbReference type="Pfam" id="PF00501">
    <property type="entry name" value="AMP-binding"/>
    <property type="match status" value="1"/>
</dbReference>
<proteinExistence type="predicted"/>
<dbReference type="EMBL" id="PIQF01000002">
    <property type="protein sequence ID" value="RUO76167.1"/>
    <property type="molecule type" value="Genomic_DNA"/>
</dbReference>
<protein>
    <submittedName>
        <fullName evidence="4">Long-chain acyl-CoA synthetase</fullName>
    </submittedName>
</protein>
<dbReference type="RefSeq" id="WP_126784890.1">
    <property type="nucleotide sequence ID" value="NZ_PIQF01000002.1"/>
</dbReference>
<dbReference type="InterPro" id="IPR045851">
    <property type="entry name" value="AMP-bd_C_sf"/>
</dbReference>
<dbReference type="InterPro" id="IPR042099">
    <property type="entry name" value="ANL_N_sf"/>
</dbReference>
<gene>
    <name evidence="4" type="ORF">CWI81_08625</name>
</gene>
<dbReference type="Gene3D" id="3.40.50.12780">
    <property type="entry name" value="N-terminal domain of ligase-like"/>
    <property type="match status" value="2"/>
</dbReference>
<dbReference type="AlphaFoldDB" id="A0A432ZDX8"/>
<dbReference type="Gene3D" id="3.30.300.30">
    <property type="match status" value="1"/>
</dbReference>
<feature type="domain" description="AMP-dependent synthetase/ligase" evidence="3">
    <location>
        <begin position="108"/>
        <end position="298"/>
    </location>
</feature>
<evidence type="ECO:0000256" key="1">
    <source>
        <dbReference type="ARBA" id="ARBA00022598"/>
    </source>
</evidence>
<dbReference type="InterPro" id="IPR050237">
    <property type="entry name" value="ATP-dep_AMP-bd_enzyme"/>
</dbReference>
<dbReference type="PROSITE" id="PS00455">
    <property type="entry name" value="AMP_BINDING"/>
    <property type="match status" value="1"/>
</dbReference>
<dbReference type="InterPro" id="IPR000873">
    <property type="entry name" value="AMP-dep_synth/lig_dom"/>
</dbReference>
<evidence type="ECO:0000256" key="2">
    <source>
        <dbReference type="SAM" id="MobiDB-lite"/>
    </source>
</evidence>
<dbReference type="PANTHER" id="PTHR43767:SF8">
    <property type="entry name" value="LONG-CHAIN-FATTY-ACID--COA LIGASE"/>
    <property type="match status" value="1"/>
</dbReference>
<feature type="compositionally biased region" description="Polar residues" evidence="2">
    <location>
        <begin position="106"/>
        <end position="115"/>
    </location>
</feature>
<evidence type="ECO:0000313" key="5">
    <source>
        <dbReference type="Proteomes" id="UP000287908"/>
    </source>
</evidence>
<name>A0A432ZDX8_9GAMM</name>
<dbReference type="InterPro" id="IPR020845">
    <property type="entry name" value="AMP-binding_CS"/>
</dbReference>
<accession>A0A432ZDX8</accession>
<dbReference type="OrthoDB" id="9803968at2"/>
<comment type="caution">
    <text evidence="4">The sequence shown here is derived from an EMBL/GenBank/DDBJ whole genome shotgun (WGS) entry which is preliminary data.</text>
</comment>
<dbReference type="GO" id="GO:0016874">
    <property type="term" value="F:ligase activity"/>
    <property type="evidence" value="ECO:0007669"/>
    <property type="project" value="UniProtKB-KW"/>
</dbReference>
<keyword evidence="5" id="KW-1185">Reference proteome</keyword>
<keyword evidence="1" id="KW-0436">Ligase</keyword>
<dbReference type="Proteomes" id="UP000287908">
    <property type="component" value="Unassembled WGS sequence"/>
</dbReference>
<evidence type="ECO:0000313" key="4">
    <source>
        <dbReference type="EMBL" id="RUO76167.1"/>
    </source>
</evidence>
<dbReference type="SUPFAM" id="SSF56801">
    <property type="entry name" value="Acetyl-CoA synthetase-like"/>
    <property type="match status" value="1"/>
</dbReference>
<reference evidence="4 5" key="1">
    <citation type="journal article" date="2011" name="Front. Microbiol.">
        <title>Genomic signatures of strain selection and enhancement in Bacillus atrophaeus var. globigii, a historical biowarfare simulant.</title>
        <authorList>
            <person name="Gibbons H.S."/>
            <person name="Broomall S.M."/>
            <person name="McNew L.A."/>
            <person name="Daligault H."/>
            <person name="Chapman C."/>
            <person name="Bruce D."/>
            <person name="Karavis M."/>
            <person name="Krepps M."/>
            <person name="McGregor P.A."/>
            <person name="Hong C."/>
            <person name="Park K.H."/>
            <person name="Akmal A."/>
            <person name="Feldman A."/>
            <person name="Lin J.S."/>
            <person name="Chang W.E."/>
            <person name="Higgs B.W."/>
            <person name="Demirev P."/>
            <person name="Lindquist J."/>
            <person name="Liem A."/>
            <person name="Fochler E."/>
            <person name="Read T.D."/>
            <person name="Tapia R."/>
            <person name="Johnson S."/>
            <person name="Bishop-Lilly K.A."/>
            <person name="Detter C."/>
            <person name="Han C."/>
            <person name="Sozhamannan S."/>
            <person name="Rosenzweig C.N."/>
            <person name="Skowronski E.W."/>
        </authorList>
    </citation>
    <scope>NUCLEOTIDE SEQUENCE [LARGE SCALE GENOMIC DNA]</scope>
    <source>
        <strain evidence="4 5">CL-SP19</strain>
    </source>
</reference>
<feature type="region of interest" description="Disordered" evidence="2">
    <location>
        <begin position="96"/>
        <end position="116"/>
    </location>
</feature>
<sequence length="463" mass="50470">MNALFQRIQQQAVTAPDAIALSSEQQKLSYQALVDAVYKRVDQLNREPQRIFLLQTPDPIAWVIEDLALMLANKVCIPVPPFFSQQQQAYLQKKVSDNKPLPPGTSKVTFTSGSTGEPKGVCLSVENQLNTVAALAERVSEVSVNRHMVIMPLSILLENIAGVYLALWLGAEVLLFKGETLGLKGSSSIHANTFFSALSHYQPDSLILTPALLNALVEGAKRGAIDAKQFKLLAVGGARLSATLERQALALGLPVVQGYGLSEFSSVVALNSPTAVAPGTVGHPLNHAVVTIRDGDVVVRGNSMLGYWDSPESWFPSEINTGDLGQFDEDGRLIILGRRKHIIVNAYGRNIDPEWLEAELCSQQAIHQAAVFGDEETPLTALVVLTSPSTAEQVSSIIYQVNQQLPDYARIQRYVVLKEPFTVSNGLLTGTGRLRRLAIKDAYQVVIDPKTYSSVNEVYDEVL</sequence>
<organism evidence="4 5">
    <name type="scientific">Idiomarina seosinensis</name>
    <dbReference type="NCBI Taxonomy" id="281739"/>
    <lineage>
        <taxon>Bacteria</taxon>
        <taxon>Pseudomonadati</taxon>
        <taxon>Pseudomonadota</taxon>
        <taxon>Gammaproteobacteria</taxon>
        <taxon>Alteromonadales</taxon>
        <taxon>Idiomarinaceae</taxon>
        <taxon>Idiomarina</taxon>
    </lineage>
</organism>